<accession>A0A7G5B8A3</accession>
<proteinExistence type="predicted"/>
<evidence type="ECO:0000313" key="1">
    <source>
        <dbReference type="EMBL" id="QMV32526.1"/>
    </source>
</evidence>
<dbReference type="EMBL" id="MT740728">
    <property type="protein sequence ID" value="QMV32526.1"/>
    <property type="molecule type" value="Genomic_DNA"/>
</dbReference>
<keyword evidence="2" id="KW-1185">Reference proteome</keyword>
<reference evidence="1 2" key="1">
    <citation type="submission" date="2020-07" db="EMBL/GenBank/DDBJ databases">
        <title>Ralstonia phages.</title>
        <authorList>
            <person name="Trotereau A."/>
            <person name="Boyer C."/>
            <person name="Torres-Barcelo C."/>
        </authorList>
    </citation>
    <scope>NUCLEOTIDE SEQUENCE [LARGE SCALE GENOMIC DNA]</scope>
</reference>
<protein>
    <submittedName>
        <fullName evidence="1">Uncharacterized protein</fullName>
    </submittedName>
</protein>
<dbReference type="Proteomes" id="UP000515762">
    <property type="component" value="Segment"/>
</dbReference>
<organism evidence="1 2">
    <name type="scientific">Ralstonia phage Anchaing</name>
    <dbReference type="NCBI Taxonomy" id="2759719"/>
    <lineage>
        <taxon>Viruses</taxon>
        <taxon>Duplodnaviria</taxon>
        <taxon>Heunggongvirae</taxon>
        <taxon>Uroviricota</taxon>
        <taxon>Caudoviricetes</taxon>
        <taxon>Autographivirales</taxon>
        <taxon>Autonotataviridae</taxon>
        <taxon>Anchaingvirus</taxon>
        <taxon>Anchaingvirus anchaing</taxon>
    </lineage>
</organism>
<evidence type="ECO:0000313" key="2">
    <source>
        <dbReference type="Proteomes" id="UP000515762"/>
    </source>
</evidence>
<gene>
    <name evidence="1" type="ORF">A1_00006</name>
</gene>
<name>A0A7G5B8A3_9CAUD</name>
<sequence length="83" mass="9173">MTEHARSITGYGLDYEAKISAKRARALCGMYPMPQMGYETCVAFLDTGLMKHKLYVQNVSGTYALACTTAKRSEWPELFGVAA</sequence>